<accession>A0ACA6AY35</accession>
<sequence>MILIDDKIFAMYSKVVVISLVAIVLTLLFVIAVYKFFQMFFFDRQLKKAYDFVHQEVKEGMNKKLIGIHSTGDRCLYKITNTINYIMEQFEALDKCVAIEGNQEKFYRGMIVARMIGAYRSREQLSEYEKSLLRKLKSEYAEDLPIDIRAEAFWYIRDFVNGVCADIRDKSFVHFKLKPELFILGRMKVALEILENCMRSLRKDITLEHFFYIMRELSDEQLIETVTSKDPQFMLMLSQSVKEKEDVSNNRISETCFTSSDIIGFNENYVKAA</sequence>
<evidence type="ECO:0000313" key="2">
    <source>
        <dbReference type="Proteomes" id="UP000000435"/>
    </source>
</evidence>
<keyword evidence="2" id="KW-1185">Reference proteome</keyword>
<evidence type="ECO:0000313" key="1">
    <source>
        <dbReference type="EMBL" id="AAZ68784.1"/>
    </source>
</evidence>
<dbReference type="EMBL" id="CP000107">
    <property type="protein sequence ID" value="AAZ68784.1"/>
    <property type="molecule type" value="Genomic_DNA"/>
</dbReference>
<proteinExistence type="predicted"/>
<protein>
    <submittedName>
        <fullName evidence="1">Uncharacterized protein</fullName>
    </submittedName>
</protein>
<dbReference type="Proteomes" id="UP000000435">
    <property type="component" value="Chromosome"/>
</dbReference>
<reference evidence="2" key="1">
    <citation type="journal article" date="2006" name="J. Bacteriol.">
        <title>The genome of the obligately intracellular bacterium Ehrlichia canis reveals themes of complex membrane structure and immune evasion strategies.</title>
        <authorList>
            <person name="Mavromatis K."/>
            <person name="Doyle C.K."/>
            <person name="Lykidis A."/>
            <person name="Ivanova N."/>
            <person name="Francino M.P."/>
            <person name="Chain P."/>
            <person name="Shin M."/>
            <person name="Malfatti S."/>
            <person name="Larimer F."/>
            <person name="Copeland A."/>
            <person name="Detter J.C."/>
            <person name="Land M."/>
            <person name="Richardson P.M."/>
            <person name="Yu X.J."/>
            <person name="Walker D.H."/>
            <person name="McBride J.W."/>
            <person name="Kyrpides N.C."/>
        </authorList>
    </citation>
    <scope>NUCLEOTIDE SEQUENCE [LARGE SCALE GENOMIC DNA]</scope>
    <source>
        <strain evidence="2">Jake</strain>
    </source>
</reference>
<name>A0ACA6AY35_EHRCJ</name>
<organism evidence="1 2">
    <name type="scientific">Ehrlichia canis (strain Jake)</name>
    <dbReference type="NCBI Taxonomy" id="269484"/>
    <lineage>
        <taxon>Bacteria</taxon>
        <taxon>Pseudomonadati</taxon>
        <taxon>Pseudomonadota</taxon>
        <taxon>Alphaproteobacteria</taxon>
        <taxon>Rickettsiales</taxon>
        <taxon>Anaplasmataceae</taxon>
        <taxon>Ehrlichia</taxon>
    </lineage>
</organism>
<gene>
    <name evidence="1" type="ordered locus">Ecaj_0752</name>
</gene>